<reference evidence="1 2" key="1">
    <citation type="submission" date="2015-09" db="EMBL/GenBank/DDBJ databases">
        <title>Host preference determinants of Valsa canker pathogens revealed by comparative genomics.</title>
        <authorList>
            <person name="Yin Z."/>
            <person name="Huang L."/>
        </authorList>
    </citation>
    <scope>NUCLEOTIDE SEQUENCE [LARGE SCALE GENOMIC DNA]</scope>
    <source>
        <strain evidence="1 2">YSFL</strain>
    </source>
</reference>
<dbReference type="Pfam" id="PF19271">
    <property type="entry name" value="Nis1"/>
    <property type="match status" value="1"/>
</dbReference>
<dbReference type="InterPro" id="IPR045469">
    <property type="entry name" value="Nis1"/>
</dbReference>
<sequence length="134" mass="14048">MVSFKSLTAATLAAAPTVMGYISAFTVPPTATVGGTINATMRTAIYSQNWEDFSIIWGLAAPQYSCDTCVGTKVGYTALTGQEGQAYPYTFTELVTVPDGTAAGEYILTAAIPRLIGASGTTGFSYYRSNITIS</sequence>
<accession>A0A423WPN6</accession>
<protein>
    <submittedName>
        <fullName evidence="1">Uncharacterized protein</fullName>
    </submittedName>
</protein>
<keyword evidence="2" id="KW-1185">Reference proteome</keyword>
<proteinExistence type="predicted"/>
<evidence type="ECO:0000313" key="1">
    <source>
        <dbReference type="EMBL" id="ROW05341.1"/>
    </source>
</evidence>
<dbReference type="AlphaFoldDB" id="A0A423WPN6"/>
<gene>
    <name evidence="1" type="ORF">VSDG_00522</name>
</gene>
<dbReference type="OrthoDB" id="4689996at2759"/>
<organism evidence="1 2">
    <name type="scientific">Cytospora chrysosperma</name>
    <name type="common">Cytospora canker fungus</name>
    <name type="synonym">Sphaeria chrysosperma</name>
    <dbReference type="NCBI Taxonomy" id="252740"/>
    <lineage>
        <taxon>Eukaryota</taxon>
        <taxon>Fungi</taxon>
        <taxon>Dikarya</taxon>
        <taxon>Ascomycota</taxon>
        <taxon>Pezizomycotina</taxon>
        <taxon>Sordariomycetes</taxon>
        <taxon>Sordariomycetidae</taxon>
        <taxon>Diaporthales</taxon>
        <taxon>Cytosporaceae</taxon>
        <taxon>Cytospora</taxon>
    </lineage>
</organism>
<dbReference type="EMBL" id="LJZO01000001">
    <property type="protein sequence ID" value="ROW05341.1"/>
    <property type="molecule type" value="Genomic_DNA"/>
</dbReference>
<evidence type="ECO:0000313" key="2">
    <source>
        <dbReference type="Proteomes" id="UP000284375"/>
    </source>
</evidence>
<comment type="caution">
    <text evidence="1">The sequence shown here is derived from an EMBL/GenBank/DDBJ whole genome shotgun (WGS) entry which is preliminary data.</text>
</comment>
<dbReference type="Proteomes" id="UP000284375">
    <property type="component" value="Unassembled WGS sequence"/>
</dbReference>
<name>A0A423WPN6_CYTCH</name>